<keyword evidence="5" id="KW-1185">Reference proteome</keyword>
<sequence>MKKRLCVLLTLTALNGMNPGLAATMPLATVVANSSTGDVLVYDGLYTESAWQGVALPPEVMMALGDPRKMGLTAGDLPSNVTVSVRPSHAAGVVGLKVSRKDKTQAVHQMGTLTLSNPATGYSYAVQALVIGQERSAK</sequence>
<gene>
    <name evidence="3" type="ORF">FHR04_16925</name>
    <name evidence="2" type="ORF">HNQ04_003451</name>
</gene>
<dbReference type="Proteomes" id="UP000629870">
    <property type="component" value="Unassembled WGS sequence"/>
</dbReference>
<reference evidence="2 5" key="2">
    <citation type="submission" date="2020-08" db="EMBL/GenBank/DDBJ databases">
        <title>Genomic Encyclopedia of Type Strains, Phase IV (KMG-IV): sequencing the most valuable type-strain genomes for metagenomic binning, comparative biology and taxonomic classification.</title>
        <authorList>
            <person name="Goeker M."/>
        </authorList>
    </citation>
    <scope>NUCLEOTIDE SEQUENCE [LARGE SCALE GENOMIC DNA]</scope>
    <source>
        <strain evidence="2 5">DSM 12027</strain>
    </source>
</reference>
<name>A0A5C4XWU5_9DEIO</name>
<organism evidence="3 4">
    <name type="scientific">Deinococcus radiopugnans ATCC 19172</name>
    <dbReference type="NCBI Taxonomy" id="585398"/>
    <lineage>
        <taxon>Bacteria</taxon>
        <taxon>Thermotogati</taxon>
        <taxon>Deinococcota</taxon>
        <taxon>Deinococci</taxon>
        <taxon>Deinococcales</taxon>
        <taxon>Deinococcaceae</taxon>
        <taxon>Deinococcus</taxon>
    </lineage>
</organism>
<evidence type="ECO:0000256" key="1">
    <source>
        <dbReference type="SAM" id="SignalP"/>
    </source>
</evidence>
<dbReference type="OrthoDB" id="72508at2"/>
<dbReference type="RefSeq" id="WP_139404419.1">
    <property type="nucleotide sequence ID" value="NZ_JACHEW010000025.1"/>
</dbReference>
<dbReference type="AlphaFoldDB" id="A0A5C4XWU5"/>
<reference evidence="3 4" key="1">
    <citation type="submission" date="2019-06" db="EMBL/GenBank/DDBJ databases">
        <title>Genome sequence of Deinococcus radiopugnans ATCC 19172.</title>
        <authorList>
            <person name="Maclea K.S."/>
            <person name="Maynard C.R."/>
        </authorList>
    </citation>
    <scope>NUCLEOTIDE SEQUENCE [LARGE SCALE GENOMIC DNA]</scope>
    <source>
        <strain evidence="3 4">ATCC 19172</strain>
    </source>
</reference>
<evidence type="ECO:0000313" key="4">
    <source>
        <dbReference type="Proteomes" id="UP000313988"/>
    </source>
</evidence>
<comment type="caution">
    <text evidence="3">The sequence shown here is derived from an EMBL/GenBank/DDBJ whole genome shotgun (WGS) entry which is preliminary data.</text>
</comment>
<evidence type="ECO:0000313" key="3">
    <source>
        <dbReference type="EMBL" id="TNM68144.1"/>
    </source>
</evidence>
<evidence type="ECO:0000313" key="2">
    <source>
        <dbReference type="EMBL" id="MBB6018174.1"/>
    </source>
</evidence>
<dbReference type="Proteomes" id="UP000313988">
    <property type="component" value="Unassembled WGS sequence"/>
</dbReference>
<proteinExistence type="predicted"/>
<keyword evidence="1" id="KW-0732">Signal</keyword>
<dbReference type="EMBL" id="JACHEW010000025">
    <property type="protein sequence ID" value="MBB6018174.1"/>
    <property type="molecule type" value="Genomic_DNA"/>
</dbReference>
<evidence type="ECO:0000313" key="5">
    <source>
        <dbReference type="Proteomes" id="UP000629870"/>
    </source>
</evidence>
<feature type="chain" id="PRO_5023026711" evidence="1">
    <location>
        <begin position="23"/>
        <end position="138"/>
    </location>
</feature>
<dbReference type="EMBL" id="VDMO01000024">
    <property type="protein sequence ID" value="TNM68144.1"/>
    <property type="molecule type" value="Genomic_DNA"/>
</dbReference>
<accession>A0A5C4XWU5</accession>
<feature type="signal peptide" evidence="1">
    <location>
        <begin position="1"/>
        <end position="22"/>
    </location>
</feature>
<protein>
    <submittedName>
        <fullName evidence="3">Uncharacterized protein</fullName>
    </submittedName>
</protein>